<evidence type="ECO:0000313" key="6">
    <source>
        <dbReference type="EnsemblMetazoa" id="tetur12g04390.1"/>
    </source>
</evidence>
<keyword evidence="2" id="KW-0812">Transmembrane</keyword>
<dbReference type="EnsemblMetazoa" id="tetur12g04390.1">
    <property type="protein sequence ID" value="tetur12g04390.1"/>
    <property type="gene ID" value="tetur12g04390"/>
</dbReference>
<dbReference type="SMART" id="SM00473">
    <property type="entry name" value="PAN_AP"/>
    <property type="match status" value="4"/>
</dbReference>
<protein>
    <recommendedName>
        <fullName evidence="8">ZP domain-containing protein</fullName>
    </recommendedName>
</protein>
<feature type="transmembrane region" description="Helical" evidence="2">
    <location>
        <begin position="1126"/>
        <end position="1151"/>
    </location>
</feature>
<evidence type="ECO:0000313" key="7">
    <source>
        <dbReference type="Proteomes" id="UP000015104"/>
    </source>
</evidence>
<feature type="domain" description="Apple" evidence="4">
    <location>
        <begin position="263"/>
        <end position="342"/>
    </location>
</feature>
<keyword evidence="2" id="KW-0472">Membrane</keyword>
<dbReference type="SMART" id="SM00241">
    <property type="entry name" value="ZP"/>
    <property type="match status" value="1"/>
</dbReference>
<feature type="domain" description="ZP" evidence="5">
    <location>
        <begin position="793"/>
        <end position="1039"/>
    </location>
</feature>
<feature type="compositionally biased region" description="Low complexity" evidence="1">
    <location>
        <begin position="598"/>
        <end position="608"/>
    </location>
</feature>
<dbReference type="InterPro" id="IPR052774">
    <property type="entry name" value="Celegans_DevNeuronal_Protein"/>
</dbReference>
<dbReference type="PROSITE" id="PS51034">
    <property type="entry name" value="ZP_2"/>
    <property type="match status" value="1"/>
</dbReference>
<accession>T1KJA7</accession>
<dbReference type="InterPro" id="IPR001507">
    <property type="entry name" value="ZP_dom"/>
</dbReference>
<feature type="domain" description="Apple" evidence="4">
    <location>
        <begin position="688"/>
        <end position="775"/>
    </location>
</feature>
<dbReference type="AlphaFoldDB" id="T1KJA7"/>
<dbReference type="Gene3D" id="3.50.4.10">
    <property type="entry name" value="Hepatocyte Growth Factor"/>
    <property type="match status" value="4"/>
</dbReference>
<evidence type="ECO:0000259" key="4">
    <source>
        <dbReference type="PROSITE" id="PS50948"/>
    </source>
</evidence>
<dbReference type="Pfam" id="PF00024">
    <property type="entry name" value="PAN_1"/>
    <property type="match status" value="4"/>
</dbReference>
<evidence type="ECO:0000256" key="3">
    <source>
        <dbReference type="SAM" id="SignalP"/>
    </source>
</evidence>
<sequence length="1227" mass="136797">MNNLLIMVPLVSFLAALRILSEATSCNNGQGKLVFEKISDHRLSGSSNTNFGNKGERELITRSESPIKVLEECVRRCQEDKVSTIENCLSFDFAPGARRSSPFHTNDQLHPQGINHVAPGLPGASRLSAEYEESQCILYGDRANPDGGETLVKQENAWHFNEVCLNSPKLASDCSNRLYTFERIPGFRFEGTKDKEVFTANRTECSDRCLDETDFPCKSASYDRANSKCRLSRETRSSNFRAFTVDSNSDYMENMCLKGSEICSSTVFIIEPNKELEGPFERDLLTANDLNECFNLCKRSLEDKGFLCRSFNYDDQGKTCILYDEDPTLQAELNGDIRSANQVGRRPMKQSPGHYYRVLCIDAERDAAMTNATLECYRRKRLDGPHEVEITAYSFYNCLEECTRRYSRNCKSVEYSSSTKSCRFSSGEMSDLWQSNLVDDPSYDYYKFLWHRTIEDNQAFPAIPGQHPLVQTQLSPYGINFPAPGHPGFSPDHSGSPHLPGSIHGPPRPMGIPPMSAASSSGWHQAPVWRGGDHHRGGYGFERNHPNFAFGPAQHNFQLKQTQFPLNPYNTFAHRNYPPLPPGTPGFGSPYNFPPSHPGSLGPPGSIMAPPIPPSHVIPYHSIGLPVPPPSGLPNGIHPNSLVQPPPPPPPPAPFGPPPFYQDRCKFPPGSAPGGPNAPLIGPPGNGLGNRFNRIGFGTRLRSTYIFKVVRADRLEDCERQCVESRDYLCASFNYRGFFASDNCELSQYDSKQFKLDNPAYFEQATQFDYYERDGFGSSGLGFPAECLEVAQTCTPEGMEFTLKTPEGFFGRIYTYGFYDSCFYDGNGGQVSVLRISRANGFPRCGTQQYGDAMTNIVVVQFNDYVQTSRDKKYNLTCYFSGPGEAVVTSNYLDTKTDGRYPTQIEHLPAQNILTSNVVLRILYRGTPTNTIVVGDLLTFRLEARGQYRYDYFNSDIFATNVIAKDPYTGKQVHLIDSRGCPVDLYVFPELHKTPDGALEAEFYAFKLPDSNFLVFQATVRTCRGPCEPVICSDRGRGPGSFPSWGKRRRRRGLPDSDKVNMTTNYLQEGDEVTAENDPYNATSDDEEEVHELLQVYLSKADIPSPESKPLVMVEPPKICVASSGYYALITVITILVSIIIAMLIAAFFVYKQGKRISLNQSSNLNGSQPCSNLYVTPLTKNGGCSDFDDPSEPIYTDPSLFERSRSLRSVTLTTCGKGDSGFIVDH</sequence>
<reference evidence="6" key="2">
    <citation type="submission" date="2015-06" db="UniProtKB">
        <authorList>
            <consortium name="EnsemblMetazoa"/>
        </authorList>
    </citation>
    <scope>IDENTIFICATION</scope>
</reference>
<dbReference type="CDD" id="cd01099">
    <property type="entry name" value="PAN_AP_HGF"/>
    <property type="match status" value="3"/>
</dbReference>
<dbReference type="GO" id="GO:0009653">
    <property type="term" value="P:anatomical structure morphogenesis"/>
    <property type="evidence" value="ECO:0007669"/>
    <property type="project" value="TreeGrafter"/>
</dbReference>
<dbReference type="STRING" id="32264.T1KJA7"/>
<evidence type="ECO:0008006" key="8">
    <source>
        <dbReference type="Google" id="ProtNLM"/>
    </source>
</evidence>
<keyword evidence="3" id="KW-0732">Signal</keyword>
<reference evidence="7" key="1">
    <citation type="submission" date="2011-08" db="EMBL/GenBank/DDBJ databases">
        <authorList>
            <person name="Rombauts S."/>
        </authorList>
    </citation>
    <scope>NUCLEOTIDE SEQUENCE</scope>
    <source>
        <strain evidence="7">London</strain>
    </source>
</reference>
<dbReference type="eggNOG" id="ENOG502QVZW">
    <property type="taxonomic scope" value="Eukaryota"/>
</dbReference>
<keyword evidence="2" id="KW-1133">Transmembrane helix</keyword>
<dbReference type="InterPro" id="IPR003609">
    <property type="entry name" value="Pan_app"/>
</dbReference>
<feature type="region of interest" description="Disordered" evidence="1">
    <location>
        <begin position="631"/>
        <end position="657"/>
    </location>
</feature>
<evidence type="ECO:0000256" key="1">
    <source>
        <dbReference type="SAM" id="MobiDB-lite"/>
    </source>
</evidence>
<name>T1KJA7_TETUR</name>
<feature type="compositionally biased region" description="Pro residues" evidence="1">
    <location>
        <begin position="644"/>
        <end position="657"/>
    </location>
</feature>
<dbReference type="SUPFAM" id="SSF57414">
    <property type="entry name" value="Hairpin loop containing domain-like"/>
    <property type="match status" value="4"/>
</dbReference>
<keyword evidence="7" id="KW-1185">Reference proteome</keyword>
<feature type="domain" description="Apple" evidence="4">
    <location>
        <begin position="174"/>
        <end position="256"/>
    </location>
</feature>
<feature type="domain" description="Apple" evidence="4">
    <location>
        <begin position="376"/>
        <end position="450"/>
    </location>
</feature>
<dbReference type="EMBL" id="CAEY01000120">
    <property type="status" value="NOT_ANNOTATED_CDS"/>
    <property type="molecule type" value="Genomic_DNA"/>
</dbReference>
<dbReference type="PROSITE" id="PS50948">
    <property type="entry name" value="PAN"/>
    <property type="match status" value="4"/>
</dbReference>
<dbReference type="PANTHER" id="PTHR47327">
    <property type="entry name" value="FI18240P1-RELATED"/>
    <property type="match status" value="1"/>
</dbReference>
<dbReference type="PANTHER" id="PTHR47327:SF9">
    <property type="entry name" value="NO MECHANORECEPTOR POTENTIAL A, ISOFORM A"/>
    <property type="match status" value="1"/>
</dbReference>
<feature type="chain" id="PRO_5004580789" description="ZP domain-containing protein" evidence="3">
    <location>
        <begin position="24"/>
        <end position="1227"/>
    </location>
</feature>
<dbReference type="HOGENOM" id="CLU_256595_0_0_1"/>
<organism evidence="6 7">
    <name type="scientific">Tetranychus urticae</name>
    <name type="common">Two-spotted spider mite</name>
    <dbReference type="NCBI Taxonomy" id="32264"/>
    <lineage>
        <taxon>Eukaryota</taxon>
        <taxon>Metazoa</taxon>
        <taxon>Ecdysozoa</taxon>
        <taxon>Arthropoda</taxon>
        <taxon>Chelicerata</taxon>
        <taxon>Arachnida</taxon>
        <taxon>Acari</taxon>
        <taxon>Acariformes</taxon>
        <taxon>Trombidiformes</taxon>
        <taxon>Prostigmata</taxon>
        <taxon>Eleutherengona</taxon>
        <taxon>Raphignathae</taxon>
        <taxon>Tetranychoidea</taxon>
        <taxon>Tetranychidae</taxon>
        <taxon>Tetranychus</taxon>
    </lineage>
</organism>
<feature type="region of interest" description="Disordered" evidence="1">
    <location>
        <begin position="1042"/>
        <end position="1061"/>
    </location>
</feature>
<feature type="region of interest" description="Disordered" evidence="1">
    <location>
        <begin position="581"/>
        <end position="608"/>
    </location>
</feature>
<proteinExistence type="predicted"/>
<evidence type="ECO:0000259" key="5">
    <source>
        <dbReference type="PROSITE" id="PS51034"/>
    </source>
</evidence>
<dbReference type="Proteomes" id="UP000015104">
    <property type="component" value="Unassembled WGS sequence"/>
</dbReference>
<evidence type="ECO:0000256" key="2">
    <source>
        <dbReference type="SAM" id="Phobius"/>
    </source>
</evidence>
<feature type="signal peptide" evidence="3">
    <location>
        <begin position="1"/>
        <end position="23"/>
    </location>
</feature>